<evidence type="ECO:0000259" key="10">
    <source>
        <dbReference type="PROSITE" id="PS51194"/>
    </source>
</evidence>
<dbReference type="InterPro" id="IPR014001">
    <property type="entry name" value="Helicase_ATP-bd"/>
</dbReference>
<protein>
    <submittedName>
        <fullName evidence="12">DEAD/DEAH box helicase</fullName>
    </submittedName>
</protein>
<dbReference type="PROSITE" id="PS51192">
    <property type="entry name" value="HELICASE_ATP_BIND_1"/>
    <property type="match status" value="1"/>
</dbReference>
<dbReference type="InterPro" id="IPR027417">
    <property type="entry name" value="P-loop_NTPase"/>
</dbReference>
<keyword evidence="2 7" id="KW-0378">Hydrolase</keyword>
<dbReference type="SMART" id="SM00490">
    <property type="entry name" value="HELICc"/>
    <property type="match status" value="1"/>
</dbReference>
<dbReference type="InterPro" id="IPR011545">
    <property type="entry name" value="DEAD/DEAH_box_helicase_dom"/>
</dbReference>
<dbReference type="InterPro" id="IPR044742">
    <property type="entry name" value="DEAD/DEAH_RhlB"/>
</dbReference>
<dbReference type="Gene3D" id="3.40.50.300">
    <property type="entry name" value="P-loop containing nucleotide triphosphate hydrolases"/>
    <property type="match status" value="2"/>
</dbReference>
<dbReference type="CDD" id="cd18787">
    <property type="entry name" value="SF2_C_DEAD"/>
    <property type="match status" value="1"/>
</dbReference>
<proteinExistence type="inferred from homology"/>
<dbReference type="Pfam" id="PF00270">
    <property type="entry name" value="DEAD"/>
    <property type="match status" value="1"/>
</dbReference>
<dbReference type="InterPro" id="IPR001650">
    <property type="entry name" value="Helicase_C-like"/>
</dbReference>
<evidence type="ECO:0000256" key="3">
    <source>
        <dbReference type="ARBA" id="ARBA00022806"/>
    </source>
</evidence>
<evidence type="ECO:0000256" key="6">
    <source>
        <dbReference type="PROSITE-ProRule" id="PRU00552"/>
    </source>
</evidence>
<evidence type="ECO:0000256" key="5">
    <source>
        <dbReference type="ARBA" id="ARBA00038437"/>
    </source>
</evidence>
<evidence type="ECO:0000313" key="12">
    <source>
        <dbReference type="EMBL" id="NYZ23536.1"/>
    </source>
</evidence>
<reference evidence="12 13" key="1">
    <citation type="submission" date="2020-05" db="EMBL/GenBank/DDBJ databases">
        <title>Azospirillum oleiclasticum sp. nov, a nitrogen-fixing and heavy crude oil-emulsifying bacterium isolated from the crude oil of Yumen Oilfield.</title>
        <authorList>
            <person name="Wu D."/>
            <person name="Cai M."/>
            <person name="Zhang X."/>
        </authorList>
    </citation>
    <scope>NUCLEOTIDE SEQUENCE [LARGE SCALE GENOMIC DNA]</scope>
    <source>
        <strain evidence="12 13">ROY-1-1-2</strain>
    </source>
</reference>
<accession>A0ABX2TH08</accession>
<dbReference type="Pfam" id="PF00271">
    <property type="entry name" value="Helicase_C"/>
    <property type="match status" value="1"/>
</dbReference>
<evidence type="ECO:0000256" key="1">
    <source>
        <dbReference type="ARBA" id="ARBA00022741"/>
    </source>
</evidence>
<keyword evidence="13" id="KW-1185">Reference proteome</keyword>
<evidence type="ECO:0000259" key="9">
    <source>
        <dbReference type="PROSITE" id="PS51192"/>
    </source>
</evidence>
<feature type="short sequence motif" description="Q motif" evidence="6">
    <location>
        <begin position="1"/>
        <end position="29"/>
    </location>
</feature>
<gene>
    <name evidence="12" type="ORF">HND93_27870</name>
</gene>
<dbReference type="EMBL" id="JABFDB010000028">
    <property type="protein sequence ID" value="NYZ23536.1"/>
    <property type="molecule type" value="Genomic_DNA"/>
</dbReference>
<evidence type="ECO:0000256" key="2">
    <source>
        <dbReference type="ARBA" id="ARBA00022801"/>
    </source>
</evidence>
<organism evidence="12 13">
    <name type="scientific">Azospirillum oleiclasticum</name>
    <dbReference type="NCBI Taxonomy" id="2735135"/>
    <lineage>
        <taxon>Bacteria</taxon>
        <taxon>Pseudomonadati</taxon>
        <taxon>Pseudomonadota</taxon>
        <taxon>Alphaproteobacteria</taxon>
        <taxon>Rhodospirillales</taxon>
        <taxon>Azospirillaceae</taxon>
        <taxon>Azospirillum</taxon>
    </lineage>
</organism>
<evidence type="ECO:0000313" key="13">
    <source>
        <dbReference type="Proteomes" id="UP000584642"/>
    </source>
</evidence>
<evidence type="ECO:0000256" key="7">
    <source>
        <dbReference type="RuleBase" id="RU000492"/>
    </source>
</evidence>
<evidence type="ECO:0000259" key="11">
    <source>
        <dbReference type="PROSITE" id="PS51195"/>
    </source>
</evidence>
<sequence length="444" mass="48447">MTFSELNLHTGLLRALEAAGHTSPTPVQAAAIPAALEGRDVLATADTGTGKTGAFLLPSLHRLAVADEERKTARPFGPRVLVLAPTRELARQVTMAARTYVKFLRLFIVDVVGGEPFRPQIRDLSRTVDVLVATPGRLMDHIRRGNVRLDEVEVLILDEADRMLDMGFAEDIAAISGACPKERQTLLFTATLDRRMEGVARNLVRDPARVAVESTPASAPKIEQRVMHADDLGHKRKLLRHFAASTEIHKAIIFAATKRDADELASELAQEGHAAAALHGDMHQEARTRTLHRLRDGRVRLLVATDVAARGIDVRDISHVINFDLPRNPEDYVHRIGRTGRAGAEGIAISFATRNDRGSLRNIERLIGNSVTVHTVEGLEPTMSFDPPRGAHQGRPRGRGGFGGGPRGAQQPARRPHRNGEAPRAPRPAQAGDGGFKPMSRRHP</sequence>
<comment type="similarity">
    <text evidence="5 7">Belongs to the DEAD box helicase family.</text>
</comment>
<dbReference type="GO" id="GO:0004386">
    <property type="term" value="F:helicase activity"/>
    <property type="evidence" value="ECO:0007669"/>
    <property type="project" value="UniProtKB-KW"/>
</dbReference>
<keyword evidence="4 7" id="KW-0067">ATP-binding</keyword>
<keyword evidence="1 7" id="KW-0547">Nucleotide-binding</keyword>
<comment type="caution">
    <text evidence="12">The sequence shown here is derived from an EMBL/GenBank/DDBJ whole genome shotgun (WGS) entry which is preliminary data.</text>
</comment>
<dbReference type="InterPro" id="IPR014014">
    <property type="entry name" value="RNA_helicase_DEAD_Q_motif"/>
</dbReference>
<evidence type="ECO:0000256" key="8">
    <source>
        <dbReference type="SAM" id="MobiDB-lite"/>
    </source>
</evidence>
<evidence type="ECO:0000256" key="4">
    <source>
        <dbReference type="ARBA" id="ARBA00022840"/>
    </source>
</evidence>
<dbReference type="SMART" id="SM00487">
    <property type="entry name" value="DEXDc"/>
    <property type="match status" value="1"/>
</dbReference>
<dbReference type="PROSITE" id="PS51195">
    <property type="entry name" value="Q_MOTIF"/>
    <property type="match status" value="1"/>
</dbReference>
<dbReference type="PROSITE" id="PS51194">
    <property type="entry name" value="HELICASE_CTER"/>
    <property type="match status" value="1"/>
</dbReference>
<dbReference type="CDD" id="cd00268">
    <property type="entry name" value="DEADc"/>
    <property type="match status" value="1"/>
</dbReference>
<feature type="region of interest" description="Disordered" evidence="8">
    <location>
        <begin position="379"/>
        <end position="444"/>
    </location>
</feature>
<dbReference type="PANTHER" id="PTHR47959:SF17">
    <property type="entry name" value="ATP-DEPENDENT RNA HELICASE DEAD BOX FAMILY"/>
    <property type="match status" value="1"/>
</dbReference>
<dbReference type="InterPro" id="IPR050079">
    <property type="entry name" value="DEAD_box_RNA_helicase"/>
</dbReference>
<dbReference type="RefSeq" id="WP_180285314.1">
    <property type="nucleotide sequence ID" value="NZ_JABFDB010000028.1"/>
</dbReference>
<dbReference type="Proteomes" id="UP000584642">
    <property type="component" value="Unassembled WGS sequence"/>
</dbReference>
<dbReference type="PANTHER" id="PTHR47959">
    <property type="entry name" value="ATP-DEPENDENT RNA HELICASE RHLE-RELATED"/>
    <property type="match status" value="1"/>
</dbReference>
<dbReference type="InterPro" id="IPR000629">
    <property type="entry name" value="RNA-helicase_DEAD-box_CS"/>
</dbReference>
<feature type="domain" description="Helicase C-terminal" evidence="10">
    <location>
        <begin position="237"/>
        <end position="384"/>
    </location>
</feature>
<dbReference type="SUPFAM" id="SSF52540">
    <property type="entry name" value="P-loop containing nucleoside triphosphate hydrolases"/>
    <property type="match status" value="1"/>
</dbReference>
<keyword evidence="3 7" id="KW-0347">Helicase</keyword>
<dbReference type="PROSITE" id="PS00039">
    <property type="entry name" value="DEAD_ATP_HELICASE"/>
    <property type="match status" value="1"/>
</dbReference>
<name>A0ABX2TH08_9PROT</name>
<feature type="domain" description="Helicase ATP-binding" evidence="9">
    <location>
        <begin position="32"/>
        <end position="210"/>
    </location>
</feature>
<feature type="domain" description="DEAD-box RNA helicase Q" evidence="11">
    <location>
        <begin position="1"/>
        <end position="29"/>
    </location>
</feature>